<name>A0A7S7LCY1_9BACI</name>
<keyword evidence="2" id="KW-1003">Cell membrane</keyword>
<evidence type="ECO:0000256" key="5">
    <source>
        <dbReference type="ARBA" id="ARBA00023136"/>
    </source>
</evidence>
<dbReference type="Pfam" id="PF10035">
    <property type="entry name" value="DUF2179"/>
    <property type="match status" value="1"/>
</dbReference>
<dbReference type="EMBL" id="CP063356">
    <property type="protein sequence ID" value="QOY38590.2"/>
    <property type="molecule type" value="Genomic_DNA"/>
</dbReference>
<comment type="subcellular location">
    <subcellularLocation>
        <location evidence="1">Cell membrane</location>
        <topology evidence="1">Multi-pass membrane protein</topology>
    </subcellularLocation>
</comment>
<dbReference type="SUPFAM" id="SSF56349">
    <property type="entry name" value="DNA breaking-rejoining enzymes"/>
    <property type="match status" value="1"/>
</dbReference>
<accession>A0A7S7LCY1</accession>
<organism evidence="7 8">
    <name type="scientific">Anaerobacillus isosaccharinicus</name>
    <dbReference type="NCBI Taxonomy" id="1532552"/>
    <lineage>
        <taxon>Bacteria</taxon>
        <taxon>Bacillati</taxon>
        <taxon>Bacillota</taxon>
        <taxon>Bacilli</taxon>
        <taxon>Bacillales</taxon>
        <taxon>Bacillaceae</taxon>
        <taxon>Anaerobacillus</taxon>
    </lineage>
</organism>
<dbReference type="GO" id="GO:0006310">
    <property type="term" value="P:DNA recombination"/>
    <property type="evidence" value="ECO:0007669"/>
    <property type="project" value="UniProtKB-KW"/>
</dbReference>
<dbReference type="KEGG" id="aia:AWH56_012545"/>
<dbReference type="InterPro" id="IPR013762">
    <property type="entry name" value="Integrase-like_cat_sf"/>
</dbReference>
<evidence type="ECO:0000256" key="1">
    <source>
        <dbReference type="ARBA" id="ARBA00004651"/>
    </source>
</evidence>
<dbReference type="InterPro" id="IPR011010">
    <property type="entry name" value="DNA_brk_join_enz"/>
</dbReference>
<dbReference type="Proteomes" id="UP000180175">
    <property type="component" value="Chromosome"/>
</dbReference>
<dbReference type="GO" id="GO:0005886">
    <property type="term" value="C:plasma membrane"/>
    <property type="evidence" value="ECO:0007669"/>
    <property type="project" value="UniProtKB-SubCell"/>
</dbReference>
<dbReference type="InterPro" id="IPR019264">
    <property type="entry name" value="DUF2179"/>
</dbReference>
<dbReference type="GO" id="GO:0003677">
    <property type="term" value="F:DNA binding"/>
    <property type="evidence" value="ECO:0007669"/>
    <property type="project" value="InterPro"/>
</dbReference>
<dbReference type="PANTHER" id="PTHR33545">
    <property type="entry name" value="UPF0750 MEMBRANE PROTEIN YITT-RELATED"/>
    <property type="match status" value="1"/>
</dbReference>
<sequence length="374" mass="41854">MEFVEAIKSRQKIREIKEVLFERSKRDYLLFTLGINTGLKVSELLKIKKHEIIDKNDNVKEYLSADGRETSLCYLNEQVKQAIKAYLVTVPSLSSDEYMFKSKKGDFPITRQQAYRIINKVAKEVGIDSKIGTHTLRKTFGYHAYRGGIAVSLLQQIFHHSSKGETMKKFIVRTLYANVITSVALIYLAPFAAITSSEVLIVLYGGVLLGLGIGLVVKAGGAIDGSEMLAVWMNKKYSIPISKFLLVINAFIFIMAAMVFTLEKAMFSVAIFFIVTKVIDFVLDGINQGKSIMIISTKPEEIGQKLVDELGISITYLNGTGGYKGDDIRLIYCITDRFMYPKLKDLVLSIDKFAILEASFVTETTGVQKNSLLK</sequence>
<dbReference type="InterPro" id="IPR015867">
    <property type="entry name" value="N-reg_PII/ATP_PRibTrfase_C"/>
</dbReference>
<dbReference type="InterPro" id="IPR002104">
    <property type="entry name" value="Integrase_catalytic"/>
</dbReference>
<dbReference type="CDD" id="cd16380">
    <property type="entry name" value="YitT_C"/>
    <property type="match status" value="1"/>
</dbReference>
<dbReference type="InterPro" id="IPR051461">
    <property type="entry name" value="UPF0750_membrane"/>
</dbReference>
<keyword evidence="6" id="KW-0233">DNA recombination</keyword>
<dbReference type="AlphaFoldDB" id="A0A7S7LCY1"/>
<protein>
    <submittedName>
        <fullName evidence="7">YitT family protein</fullName>
    </submittedName>
</protein>
<evidence type="ECO:0000256" key="4">
    <source>
        <dbReference type="ARBA" id="ARBA00022989"/>
    </source>
</evidence>
<dbReference type="Gene3D" id="3.30.70.120">
    <property type="match status" value="1"/>
</dbReference>
<evidence type="ECO:0000256" key="2">
    <source>
        <dbReference type="ARBA" id="ARBA00022475"/>
    </source>
</evidence>
<keyword evidence="4" id="KW-1133">Transmembrane helix</keyword>
<dbReference type="PROSITE" id="PS51898">
    <property type="entry name" value="TYR_RECOMBINASE"/>
    <property type="match status" value="1"/>
</dbReference>
<reference evidence="7 8" key="2">
    <citation type="journal article" date="2019" name="Int. J. Syst. Evol. Microbiol.">
        <title>Anaerobacillus isosaccharinicus sp. nov., an alkaliphilic bacterium which degrades isosaccharinic acid.</title>
        <authorList>
            <person name="Bassil N.M."/>
            <person name="Lloyd J.R."/>
        </authorList>
    </citation>
    <scope>NUCLEOTIDE SEQUENCE [LARGE SCALE GENOMIC DNA]</scope>
    <source>
        <strain evidence="7 8">NB2006</strain>
    </source>
</reference>
<keyword evidence="5" id="KW-0472">Membrane</keyword>
<evidence type="ECO:0000313" key="7">
    <source>
        <dbReference type="EMBL" id="QOY38590.2"/>
    </source>
</evidence>
<dbReference type="GO" id="GO:0015074">
    <property type="term" value="P:DNA integration"/>
    <property type="evidence" value="ECO:0007669"/>
    <property type="project" value="InterPro"/>
</dbReference>
<dbReference type="InterPro" id="IPR003740">
    <property type="entry name" value="YitT"/>
</dbReference>
<keyword evidence="8" id="KW-1185">Reference proteome</keyword>
<keyword evidence="3" id="KW-0812">Transmembrane</keyword>
<evidence type="ECO:0000256" key="3">
    <source>
        <dbReference type="ARBA" id="ARBA00022692"/>
    </source>
</evidence>
<reference evidence="7 8" key="1">
    <citation type="journal article" date="2017" name="Genome Announc.">
        <title>Draft Genome Sequences of Four Alkaliphilic Bacteria Belonging to the Anaerobacillus Genus.</title>
        <authorList>
            <person name="Bassil N.M."/>
            <person name="Lloyd J.R."/>
        </authorList>
    </citation>
    <scope>NUCLEOTIDE SEQUENCE [LARGE SCALE GENOMIC DNA]</scope>
    <source>
        <strain evidence="7 8">NB2006</strain>
    </source>
</reference>
<evidence type="ECO:0000313" key="8">
    <source>
        <dbReference type="Proteomes" id="UP000180175"/>
    </source>
</evidence>
<dbReference type="Gene3D" id="1.10.443.10">
    <property type="entry name" value="Intergrase catalytic core"/>
    <property type="match status" value="1"/>
</dbReference>
<evidence type="ECO:0000256" key="6">
    <source>
        <dbReference type="ARBA" id="ARBA00023172"/>
    </source>
</evidence>
<dbReference type="Pfam" id="PF02588">
    <property type="entry name" value="YitT_membrane"/>
    <property type="match status" value="1"/>
</dbReference>
<dbReference type="PANTHER" id="PTHR33545:SF3">
    <property type="entry name" value="UPF0750 MEMBRANE PROTEIN YQFU"/>
    <property type="match status" value="1"/>
</dbReference>
<gene>
    <name evidence="7" type="ORF">AWH56_012545</name>
</gene>
<proteinExistence type="predicted"/>